<sequence>MLPANIELQLDKQAIRQYIEKRLDEEVREVFFLIDLKKMSELLCMSERYITDELLHDPRIRICEVRRNRKRWWKYKPLIQAIEEIVSEW</sequence>
<accession>A0ABR4Y4N1</accession>
<dbReference type="Proteomes" id="UP000030487">
    <property type="component" value="Unassembled WGS sequence"/>
</dbReference>
<dbReference type="RefSeq" id="WP_036075242.1">
    <property type="nucleotide sequence ID" value="NZ_AVCW01000030.1"/>
</dbReference>
<protein>
    <submittedName>
        <fullName evidence="1">Uncharacterized protein</fullName>
    </submittedName>
</protein>
<keyword evidence="2" id="KW-1185">Reference proteome</keyword>
<evidence type="ECO:0000313" key="2">
    <source>
        <dbReference type="Proteomes" id="UP000030487"/>
    </source>
</evidence>
<evidence type="ECO:0000313" key="1">
    <source>
        <dbReference type="EMBL" id="KGR89087.1"/>
    </source>
</evidence>
<name>A0ABR4Y4N1_9BACI</name>
<gene>
    <name evidence="1" type="ORF">CD31_01625</name>
</gene>
<dbReference type="EMBL" id="JPVR01000052">
    <property type="protein sequence ID" value="KGR89087.1"/>
    <property type="molecule type" value="Genomic_DNA"/>
</dbReference>
<reference evidence="1 2" key="1">
    <citation type="submission" date="2014-02" db="EMBL/GenBank/DDBJ databases">
        <title>Draft genome sequence of Lysinibacillus boronitolerans NBRC 103108.</title>
        <authorList>
            <person name="Zhang F."/>
            <person name="Wang G."/>
            <person name="Zhang L."/>
        </authorList>
    </citation>
    <scope>NUCLEOTIDE SEQUENCE [LARGE SCALE GENOMIC DNA]</scope>
    <source>
        <strain evidence="1 2">NBRC 103108</strain>
    </source>
</reference>
<comment type="caution">
    <text evidence="1">The sequence shown here is derived from an EMBL/GenBank/DDBJ whole genome shotgun (WGS) entry which is preliminary data.</text>
</comment>
<organism evidence="1 2">
    <name type="scientific">Lysinibacillus boronitolerans JCM 21713 = 10a = NBRC 103108</name>
    <dbReference type="NCBI Taxonomy" id="1294264"/>
    <lineage>
        <taxon>Bacteria</taxon>
        <taxon>Bacillati</taxon>
        <taxon>Bacillota</taxon>
        <taxon>Bacilli</taxon>
        <taxon>Bacillales</taxon>
        <taxon>Bacillaceae</taxon>
        <taxon>Lysinibacillus</taxon>
    </lineage>
</organism>
<proteinExistence type="predicted"/>